<keyword evidence="1" id="KW-0694">RNA-binding</keyword>
<keyword evidence="1 2" id="KW-0396">Initiation factor</keyword>
<comment type="caution">
    <text evidence="2">The sequence shown here is derived from an EMBL/GenBank/DDBJ whole genome shotgun (WGS) entry which is preliminary data.</text>
</comment>
<dbReference type="GO" id="GO:0016281">
    <property type="term" value="C:eukaryotic translation initiation factor 4F complex"/>
    <property type="evidence" value="ECO:0007669"/>
    <property type="project" value="TreeGrafter"/>
</dbReference>
<dbReference type="Proteomes" id="UP000054937">
    <property type="component" value="Unassembled WGS sequence"/>
</dbReference>
<sequence length="171" mass="20463">MDTKQKEHKLRRKFTFYYQQISDDQTDDQWNIKKIDEFDTVEKFWKIFQHIKRPSQIETNAQIFLFAENSIPKWEDPSHKNGGRFKKGIAKIDVDQSWENFALSFISGQKELLDKVNGIQIKIMQNREKCMGCVWVQDINNVENAENDLKQWLFKCTNSKRQSTDVTFEKF</sequence>
<organism evidence="2 3">
    <name type="scientific">Pseudocohnilembus persalinus</name>
    <name type="common">Ciliate</name>
    <dbReference type="NCBI Taxonomy" id="266149"/>
    <lineage>
        <taxon>Eukaryota</taxon>
        <taxon>Sar</taxon>
        <taxon>Alveolata</taxon>
        <taxon>Ciliophora</taxon>
        <taxon>Intramacronucleata</taxon>
        <taxon>Oligohymenophorea</taxon>
        <taxon>Scuticociliatia</taxon>
        <taxon>Philasterida</taxon>
        <taxon>Pseudocohnilembidae</taxon>
        <taxon>Pseudocohnilembus</taxon>
    </lineage>
</organism>
<dbReference type="Gene3D" id="3.30.760.10">
    <property type="entry name" value="RNA Cap, Translation Initiation Factor Eif4e"/>
    <property type="match status" value="1"/>
</dbReference>
<name>A0A0V0R2H6_PSEPJ</name>
<dbReference type="GO" id="GO:0003743">
    <property type="term" value="F:translation initiation factor activity"/>
    <property type="evidence" value="ECO:0007669"/>
    <property type="project" value="UniProtKB-KW"/>
</dbReference>
<dbReference type="InterPro" id="IPR023398">
    <property type="entry name" value="TIF_eIF4e-like"/>
</dbReference>
<dbReference type="EMBL" id="LDAU01000063">
    <property type="protein sequence ID" value="KRX08538.1"/>
    <property type="molecule type" value="Genomic_DNA"/>
</dbReference>
<dbReference type="InterPro" id="IPR001040">
    <property type="entry name" value="TIF_eIF_4E"/>
</dbReference>
<dbReference type="PANTHER" id="PTHR11960">
    <property type="entry name" value="EUKARYOTIC TRANSLATION INITIATION FACTOR 4E RELATED"/>
    <property type="match status" value="1"/>
</dbReference>
<evidence type="ECO:0000313" key="2">
    <source>
        <dbReference type="EMBL" id="KRX08538.1"/>
    </source>
</evidence>
<proteinExistence type="inferred from homology"/>
<dbReference type="PANTHER" id="PTHR11960:SF18">
    <property type="entry name" value="EUKARYOTIC TRANSLATION INITIATION FACTOR 4E HOMOLOGOUS PROTEIN, ISOFORM B"/>
    <property type="match status" value="1"/>
</dbReference>
<dbReference type="OMA" id="MHARFRK"/>
<dbReference type="InParanoid" id="A0A0V0R2H6"/>
<protein>
    <submittedName>
        <fullName evidence="2">Translation Initiation factor eIF-4e-like domain</fullName>
    </submittedName>
</protein>
<dbReference type="SUPFAM" id="SSF55418">
    <property type="entry name" value="eIF4e-like"/>
    <property type="match status" value="1"/>
</dbReference>
<keyword evidence="1" id="KW-0648">Protein biosynthesis</keyword>
<dbReference type="GO" id="GO:0000340">
    <property type="term" value="F:RNA 7-methylguanosine cap binding"/>
    <property type="evidence" value="ECO:0007669"/>
    <property type="project" value="TreeGrafter"/>
</dbReference>
<evidence type="ECO:0000256" key="1">
    <source>
        <dbReference type="RuleBase" id="RU004374"/>
    </source>
</evidence>
<dbReference type="OrthoDB" id="590761at2759"/>
<dbReference type="Pfam" id="PF01652">
    <property type="entry name" value="IF4E"/>
    <property type="match status" value="1"/>
</dbReference>
<reference evidence="2 3" key="1">
    <citation type="journal article" date="2015" name="Sci. Rep.">
        <title>Genome of the facultative scuticociliatosis pathogen Pseudocohnilembus persalinus provides insight into its virulence through horizontal gene transfer.</title>
        <authorList>
            <person name="Xiong J."/>
            <person name="Wang G."/>
            <person name="Cheng J."/>
            <person name="Tian M."/>
            <person name="Pan X."/>
            <person name="Warren A."/>
            <person name="Jiang C."/>
            <person name="Yuan D."/>
            <person name="Miao W."/>
        </authorList>
    </citation>
    <scope>NUCLEOTIDE SEQUENCE [LARGE SCALE GENOMIC DNA]</scope>
    <source>
        <strain evidence="2">36N120E</strain>
    </source>
</reference>
<accession>A0A0V0R2H6</accession>
<evidence type="ECO:0000313" key="3">
    <source>
        <dbReference type="Proteomes" id="UP000054937"/>
    </source>
</evidence>
<gene>
    <name evidence="2" type="ORF">PPERSA_13019</name>
</gene>
<dbReference type="AlphaFoldDB" id="A0A0V0R2H6"/>
<keyword evidence="3" id="KW-1185">Reference proteome</keyword>
<comment type="similarity">
    <text evidence="1">Belongs to the eukaryotic initiation factor 4E family.</text>
</comment>